<dbReference type="AlphaFoldDB" id="A0A848MHB4"/>
<name>A0A848MHB4_9GAMM</name>
<keyword evidence="2" id="KW-1185">Reference proteome</keyword>
<comment type="caution">
    <text evidence="1">The sequence shown here is derived from an EMBL/GenBank/DDBJ whole genome shotgun (WGS) entry which is preliminary data.</text>
</comment>
<accession>A0A848MHB4</accession>
<organism evidence="1 2">
    <name type="scientific">Rouxiella aceris</name>
    <dbReference type="NCBI Taxonomy" id="2703884"/>
    <lineage>
        <taxon>Bacteria</taxon>
        <taxon>Pseudomonadati</taxon>
        <taxon>Pseudomonadota</taxon>
        <taxon>Gammaproteobacteria</taxon>
        <taxon>Enterobacterales</taxon>
        <taxon>Yersiniaceae</taxon>
        <taxon>Rouxiella</taxon>
    </lineage>
</organism>
<sequence>MEQIQSLIVALGQCIPELNTDSMQASLPENSQQLTVLTWMYNHLSEQGLISYEEWNEYSGYIPKLKPLSNLAISEDPADFIFSLIEDIDCSVDSIDPFEMPHLMPWLEHINFYLRPYRIRLVNLLPFENAYIFCVRDDEASLQKLDSCLQSFDMALNFRDAMDQQQVSAHIESLIAE</sequence>
<dbReference type="Proteomes" id="UP000585363">
    <property type="component" value="Unassembled WGS sequence"/>
</dbReference>
<evidence type="ECO:0000313" key="2">
    <source>
        <dbReference type="Proteomes" id="UP000585363"/>
    </source>
</evidence>
<protein>
    <submittedName>
        <fullName evidence="1">Uncharacterized protein</fullName>
    </submittedName>
</protein>
<gene>
    <name evidence="1" type="ORF">GW590_06715</name>
</gene>
<reference evidence="1 2" key="2">
    <citation type="submission" date="2020-06" db="EMBL/GenBank/DDBJ databases">
        <title>Polyphasic characterization of a Rahnella strain isolated from tree sap.</title>
        <authorList>
            <person name="Kim I.S."/>
        </authorList>
    </citation>
    <scope>NUCLEOTIDE SEQUENCE [LARGE SCALE GENOMIC DNA]</scope>
    <source>
        <strain evidence="1 2">SAP-1</strain>
    </source>
</reference>
<proteinExistence type="predicted"/>
<dbReference type="RefSeq" id="WP_169402260.1">
    <property type="nucleotide sequence ID" value="NZ_JAADJU010000003.1"/>
</dbReference>
<reference evidence="1 2" key="1">
    <citation type="submission" date="2020-01" db="EMBL/GenBank/DDBJ databases">
        <authorList>
            <person name="Lee S.D."/>
        </authorList>
    </citation>
    <scope>NUCLEOTIDE SEQUENCE [LARGE SCALE GENOMIC DNA]</scope>
    <source>
        <strain evidence="1 2">SAP-1</strain>
    </source>
</reference>
<dbReference type="EMBL" id="JAADJU010000003">
    <property type="protein sequence ID" value="NMP26559.1"/>
    <property type="molecule type" value="Genomic_DNA"/>
</dbReference>
<evidence type="ECO:0000313" key="1">
    <source>
        <dbReference type="EMBL" id="NMP26559.1"/>
    </source>
</evidence>